<evidence type="ECO:0000256" key="1">
    <source>
        <dbReference type="SAM" id="MobiDB-lite"/>
    </source>
</evidence>
<comment type="caution">
    <text evidence="3">The sequence shown here is derived from an EMBL/GenBank/DDBJ whole genome shotgun (WGS) entry which is preliminary data.</text>
</comment>
<dbReference type="Pfam" id="PF09924">
    <property type="entry name" value="LPG_synthase_C"/>
    <property type="match status" value="1"/>
</dbReference>
<dbReference type="InterPro" id="IPR024320">
    <property type="entry name" value="LPG_synthase_C"/>
</dbReference>
<gene>
    <name evidence="3" type="ORF">EWM64_g5229</name>
</gene>
<accession>A0A4Y9ZZ48</accession>
<feature type="compositionally biased region" description="Basic and acidic residues" evidence="1">
    <location>
        <begin position="429"/>
        <end position="441"/>
    </location>
</feature>
<dbReference type="AlphaFoldDB" id="A0A4Y9ZZ48"/>
<feature type="compositionally biased region" description="Low complexity" evidence="1">
    <location>
        <begin position="460"/>
        <end position="495"/>
    </location>
</feature>
<feature type="region of interest" description="Disordered" evidence="1">
    <location>
        <begin position="414"/>
        <end position="498"/>
    </location>
</feature>
<dbReference type="STRING" id="135208.A0A4Y9ZZ48"/>
<evidence type="ECO:0000313" key="4">
    <source>
        <dbReference type="Proteomes" id="UP000298061"/>
    </source>
</evidence>
<sequence>MTLRSTFHHVHRVFRSRHHIDDKKHEKEQSETILAEKRIEIVRTEPAEEASGQADLEAIEYTPKPTDSTHVAVEDTPRPRESNLKPIDNTLTPGDSIPIGDEGTTPTLDSAIALADEEDLEIAKLVLKDDSESPSPHSSEMQLLTPDNSPKNHPMELPSTDKSEIAEIVAAYGHSSATAWLEFDRYKIWRPSEPIPQSTFVPVQGYLRAGPYIFAWGSPLVSDPAALEPTALAFTQWVKEQKLRMIWLCIDAAMENVLGGDESKFKWSTLTCINEDVLDPEIVVRIANSPGGGSEIKDFKKNLRRAERGDISVREIHAEEWTDEKRKQVEDGVIAWKRGRHGVQIASTSFQPWLDFQHRRYWIAEHDGKPVGILILAPIHPYTYQIKNCVMFPDAPRGTSEYLIYTTMHNLQDAEHGDKRSAEVQTRQNRPDRPLFQRQDIEAAMARHNAASHEPRRQDTTSSSSSSMSTSTPSTKVSSPATSSASSASSLPPTTIDSHLQRKSRLMVTFGASASDKLTPVHNLTGWKITWLSKTYKKIMDVTGLTKRGDFRSKFHSEHVPMYVAYPSEQGFGLEAVNLLIKCLRH</sequence>
<proteinExistence type="predicted"/>
<name>A0A4Y9ZZ48_9AGAM</name>
<dbReference type="InterPro" id="IPR016181">
    <property type="entry name" value="Acyl_CoA_acyltransferase"/>
</dbReference>
<feature type="compositionally biased region" description="Polar residues" evidence="1">
    <location>
        <begin position="141"/>
        <end position="151"/>
    </location>
</feature>
<feature type="compositionally biased region" description="Basic and acidic residues" evidence="1">
    <location>
        <begin position="72"/>
        <end position="83"/>
    </location>
</feature>
<organism evidence="3 4">
    <name type="scientific">Hericium alpestre</name>
    <dbReference type="NCBI Taxonomy" id="135208"/>
    <lineage>
        <taxon>Eukaryota</taxon>
        <taxon>Fungi</taxon>
        <taxon>Dikarya</taxon>
        <taxon>Basidiomycota</taxon>
        <taxon>Agaricomycotina</taxon>
        <taxon>Agaricomycetes</taxon>
        <taxon>Russulales</taxon>
        <taxon>Hericiaceae</taxon>
        <taxon>Hericium</taxon>
    </lineage>
</organism>
<dbReference type="EMBL" id="SFCI01000617">
    <property type="protein sequence ID" value="TFY78779.1"/>
    <property type="molecule type" value="Genomic_DNA"/>
</dbReference>
<dbReference type="SUPFAM" id="SSF55729">
    <property type="entry name" value="Acyl-CoA N-acyltransferases (Nat)"/>
    <property type="match status" value="1"/>
</dbReference>
<feature type="region of interest" description="Disordered" evidence="1">
    <location>
        <begin position="63"/>
        <end position="101"/>
    </location>
</feature>
<dbReference type="OrthoDB" id="372395at2759"/>
<protein>
    <recommendedName>
        <fullName evidence="2">Phosphatidylglycerol lysyltransferase C-terminal domain-containing protein</fullName>
    </recommendedName>
</protein>
<feature type="domain" description="Phosphatidylglycerol lysyltransferase C-terminal" evidence="2">
    <location>
        <begin position="215"/>
        <end position="414"/>
    </location>
</feature>
<evidence type="ECO:0000259" key="2">
    <source>
        <dbReference type="Pfam" id="PF09924"/>
    </source>
</evidence>
<reference evidence="3 4" key="1">
    <citation type="submission" date="2019-02" db="EMBL/GenBank/DDBJ databases">
        <title>Genome sequencing of the rare red list fungi Hericium alpestre (H. flagellum).</title>
        <authorList>
            <person name="Buettner E."/>
            <person name="Kellner H."/>
        </authorList>
    </citation>
    <scope>NUCLEOTIDE SEQUENCE [LARGE SCALE GENOMIC DNA]</scope>
    <source>
        <strain evidence="3 4">DSM 108284</strain>
    </source>
</reference>
<evidence type="ECO:0000313" key="3">
    <source>
        <dbReference type="EMBL" id="TFY78779.1"/>
    </source>
</evidence>
<keyword evidence="4" id="KW-1185">Reference proteome</keyword>
<feature type="region of interest" description="Disordered" evidence="1">
    <location>
        <begin position="129"/>
        <end position="158"/>
    </location>
</feature>
<dbReference type="Proteomes" id="UP000298061">
    <property type="component" value="Unassembled WGS sequence"/>
</dbReference>